<dbReference type="InterPro" id="IPR019734">
    <property type="entry name" value="TPR_rpt"/>
</dbReference>
<evidence type="ECO:0000313" key="3">
    <source>
        <dbReference type="EMBL" id="KAB2346049.1"/>
    </source>
</evidence>
<proteinExistence type="predicted"/>
<gene>
    <name evidence="3" type="ORF">F8566_25400</name>
</gene>
<evidence type="ECO:0000256" key="2">
    <source>
        <dbReference type="SAM" id="MobiDB-lite"/>
    </source>
</evidence>
<reference evidence="3 4" key="1">
    <citation type="submission" date="2019-09" db="EMBL/GenBank/DDBJ databases">
        <title>Actinomadura physcomitrii sp. nov., a novel actinomycete isolated from moss [Physcomitrium sphaericum (Ludw) Fuernr].</title>
        <authorList>
            <person name="Zhuang X."/>
            <person name="Liu C."/>
        </authorList>
    </citation>
    <scope>NUCLEOTIDE SEQUENCE [LARGE SCALE GENOMIC DNA]</scope>
    <source>
        <strain evidence="3 4">HMC1</strain>
    </source>
</reference>
<sequence>MASPRTPASPARSSVRPPVRAAVSTQRCEWEPVIVLWRRSLRSIGRRDTTRSAPMSDAGQPDEATVLHEQGLRARREGDQAEAERCLREAFEKGRPAAAHDLAGLLLKRGDKAEAVEWYRRAAEQGVPESAFEVGYAEEGRGDLEEAERWYRQAAEGGYAGSYVNLGVILRDRGAVEEAKQCYLRAWELESDPKAASNLAAIYDDDGKGDLVAAAEWYGRAADLGNAIAAYNLGFVWQDRGEPGKRLEAWRRAADLKHPNAAFAIADVHLSQQNVDEGVTWLRRAVLEVGNAKAARRLRDIYANAGRHRMARFWGEFLEGPTFYSPEFQAFASEIAAVRIHQQDVFNNAFTQDYIEWDPEEATVTLDGRTLRGLTVLGSFSNLSQTWLWAWDNPTWDQDLPALAGLRTLREFGERHQIPELLKGHLDFSRFNHPAEGAFTMALAAAPIIGAKGVSFVTVNEGKGRLVLAIDDPSVPAAQFDRLAVPRLLTHAAEVWPYEQRRVVRGFMESHGFEISESPAVIVVESADGHRVTVQCPLEKAKEHPEVKAILGRDNAMIVENTPARIQGQRPGGESPYRLVVLFDLDDRITTISSGAEAASGE</sequence>
<dbReference type="Gene3D" id="1.25.40.10">
    <property type="entry name" value="Tetratricopeptide repeat domain"/>
    <property type="match status" value="2"/>
</dbReference>
<dbReference type="AlphaFoldDB" id="A0A6H9YWD0"/>
<evidence type="ECO:0000256" key="1">
    <source>
        <dbReference type="PROSITE-ProRule" id="PRU00339"/>
    </source>
</evidence>
<dbReference type="PANTHER" id="PTHR11102:SF160">
    <property type="entry name" value="ERAD-ASSOCIATED E3 UBIQUITIN-PROTEIN LIGASE COMPONENT HRD3"/>
    <property type="match status" value="1"/>
</dbReference>
<keyword evidence="1" id="KW-0802">TPR repeat</keyword>
<feature type="repeat" description="TPR" evidence="1">
    <location>
        <begin position="160"/>
        <end position="193"/>
    </location>
</feature>
<dbReference type="SUPFAM" id="SSF81901">
    <property type="entry name" value="HCP-like"/>
    <property type="match status" value="2"/>
</dbReference>
<accession>A0A6H9YWD0</accession>
<dbReference type="EMBL" id="WBMT01000012">
    <property type="protein sequence ID" value="KAB2346049.1"/>
    <property type="molecule type" value="Genomic_DNA"/>
</dbReference>
<dbReference type="SMART" id="SM00028">
    <property type="entry name" value="TPR"/>
    <property type="match status" value="3"/>
</dbReference>
<dbReference type="PROSITE" id="PS50005">
    <property type="entry name" value="TPR"/>
    <property type="match status" value="1"/>
</dbReference>
<comment type="caution">
    <text evidence="3">The sequence shown here is derived from an EMBL/GenBank/DDBJ whole genome shotgun (WGS) entry which is preliminary data.</text>
</comment>
<dbReference type="InterPro" id="IPR050767">
    <property type="entry name" value="Sel1_AlgK"/>
</dbReference>
<dbReference type="Pfam" id="PF13374">
    <property type="entry name" value="TPR_10"/>
    <property type="match status" value="1"/>
</dbReference>
<evidence type="ECO:0000313" key="4">
    <source>
        <dbReference type="Proteomes" id="UP000468735"/>
    </source>
</evidence>
<dbReference type="PANTHER" id="PTHR11102">
    <property type="entry name" value="SEL-1-LIKE PROTEIN"/>
    <property type="match status" value="1"/>
</dbReference>
<dbReference type="Proteomes" id="UP000468735">
    <property type="component" value="Unassembled WGS sequence"/>
</dbReference>
<dbReference type="InterPro" id="IPR049249">
    <property type="entry name" value="DUF6882"/>
</dbReference>
<name>A0A6H9YWD0_9ACTN</name>
<dbReference type="Pfam" id="PF21813">
    <property type="entry name" value="DUF6882"/>
    <property type="match status" value="1"/>
</dbReference>
<keyword evidence="4" id="KW-1185">Reference proteome</keyword>
<dbReference type="InterPro" id="IPR006597">
    <property type="entry name" value="Sel1-like"/>
</dbReference>
<feature type="region of interest" description="Disordered" evidence="2">
    <location>
        <begin position="1"/>
        <end position="22"/>
    </location>
</feature>
<protein>
    <submittedName>
        <fullName evidence="3">Sel1 repeat family protein</fullName>
    </submittedName>
</protein>
<dbReference type="SMART" id="SM00671">
    <property type="entry name" value="SEL1"/>
    <property type="match status" value="5"/>
</dbReference>
<organism evidence="3 4">
    <name type="scientific">Actinomadura rudentiformis</name>
    <dbReference type="NCBI Taxonomy" id="359158"/>
    <lineage>
        <taxon>Bacteria</taxon>
        <taxon>Bacillati</taxon>
        <taxon>Actinomycetota</taxon>
        <taxon>Actinomycetes</taxon>
        <taxon>Streptosporangiales</taxon>
        <taxon>Thermomonosporaceae</taxon>
        <taxon>Actinomadura</taxon>
    </lineage>
</organism>
<dbReference type="OrthoDB" id="7859927at2"/>
<dbReference type="InterPro" id="IPR011990">
    <property type="entry name" value="TPR-like_helical_dom_sf"/>
</dbReference>
<dbReference type="Pfam" id="PF08238">
    <property type="entry name" value="Sel1"/>
    <property type="match status" value="3"/>
</dbReference>